<keyword evidence="1" id="KW-0521">NADP</keyword>
<sequence length="199" mass="23060">MEEERKNKLSTFASEWYFQDAWNLRCSRVRAVVHTAELLSSVLNETREQGNCAGVETRVHFHNVPENLYCERVKLNIDLATNELILSDAPNEAILVKINNKIPGLGLQLDASELNLLYKDKYNAEVPDSYEHLLLDFIDGDNHLFTRSDEHAAAWNILTTTLQEIDEKRTTPELYEEVEVQLDHIIFMQNIRFGWLVDN</sequence>
<feature type="domain" description="Glucose-6-phosphate dehydrogenase C-terminal" evidence="3">
    <location>
        <begin position="55"/>
        <end position="177"/>
    </location>
</feature>
<evidence type="ECO:0000313" key="5">
    <source>
        <dbReference type="Proteomes" id="UP000807159"/>
    </source>
</evidence>
<proteinExistence type="predicted"/>
<evidence type="ECO:0000259" key="3">
    <source>
        <dbReference type="Pfam" id="PF02781"/>
    </source>
</evidence>
<dbReference type="InterPro" id="IPR001282">
    <property type="entry name" value="G6P_DH"/>
</dbReference>
<dbReference type="Pfam" id="PF02781">
    <property type="entry name" value="G6PD_C"/>
    <property type="match status" value="1"/>
</dbReference>
<dbReference type="GO" id="GO:0050661">
    <property type="term" value="F:NADP binding"/>
    <property type="evidence" value="ECO:0007669"/>
    <property type="project" value="InterPro"/>
</dbReference>
<evidence type="ECO:0000256" key="1">
    <source>
        <dbReference type="ARBA" id="ARBA00022857"/>
    </source>
</evidence>
<name>A0A8T2YQ37_POPDE</name>
<dbReference type="PANTHER" id="PTHR23429">
    <property type="entry name" value="GLUCOSE-6-PHOSPHATE 1-DEHYDROGENASE G6PD"/>
    <property type="match status" value="1"/>
</dbReference>
<comment type="caution">
    <text evidence="4">The sequence shown here is derived from an EMBL/GenBank/DDBJ whole genome shotgun (WGS) entry which is preliminary data.</text>
</comment>
<accession>A0A8T2YQ37</accession>
<evidence type="ECO:0000313" key="4">
    <source>
        <dbReference type="EMBL" id="KAH8507151.1"/>
    </source>
</evidence>
<dbReference type="GO" id="GO:0004345">
    <property type="term" value="F:glucose-6-phosphate dehydrogenase activity"/>
    <property type="evidence" value="ECO:0007669"/>
    <property type="project" value="InterPro"/>
</dbReference>
<dbReference type="Gene3D" id="3.30.360.10">
    <property type="entry name" value="Dihydrodipicolinate Reductase, domain 2"/>
    <property type="match status" value="1"/>
</dbReference>
<dbReference type="GO" id="GO:0006006">
    <property type="term" value="P:glucose metabolic process"/>
    <property type="evidence" value="ECO:0007669"/>
    <property type="project" value="InterPro"/>
</dbReference>
<reference evidence="4" key="1">
    <citation type="journal article" date="2021" name="J. Hered.">
        <title>Genome Assembly of Salicaceae Populus deltoides (Eastern Cottonwood) I-69 Based on Nanopore Sequencing and Hi-C Technologies.</title>
        <authorList>
            <person name="Bai S."/>
            <person name="Wu H."/>
            <person name="Zhang J."/>
            <person name="Pan Z."/>
            <person name="Zhao W."/>
            <person name="Li Z."/>
            <person name="Tong C."/>
        </authorList>
    </citation>
    <scope>NUCLEOTIDE SEQUENCE</scope>
    <source>
        <tissue evidence="4">Leaf</tissue>
    </source>
</reference>
<protein>
    <recommendedName>
        <fullName evidence="3">Glucose-6-phosphate dehydrogenase C-terminal domain-containing protein</fullName>
    </recommendedName>
</protein>
<organism evidence="4 5">
    <name type="scientific">Populus deltoides</name>
    <name type="common">Eastern poplar</name>
    <name type="synonym">Eastern cottonwood</name>
    <dbReference type="NCBI Taxonomy" id="3696"/>
    <lineage>
        <taxon>Eukaryota</taxon>
        <taxon>Viridiplantae</taxon>
        <taxon>Streptophyta</taxon>
        <taxon>Embryophyta</taxon>
        <taxon>Tracheophyta</taxon>
        <taxon>Spermatophyta</taxon>
        <taxon>Magnoliopsida</taxon>
        <taxon>eudicotyledons</taxon>
        <taxon>Gunneridae</taxon>
        <taxon>Pentapetalae</taxon>
        <taxon>rosids</taxon>
        <taxon>fabids</taxon>
        <taxon>Malpighiales</taxon>
        <taxon>Salicaceae</taxon>
        <taxon>Saliceae</taxon>
        <taxon>Populus</taxon>
    </lineage>
</organism>
<dbReference type="PANTHER" id="PTHR23429:SF4">
    <property type="entry name" value="INACTIVE GLUCOSE-6-PHOSPHATE 1-DEHYDROGENASE 4, CHLOROPLASTIC"/>
    <property type="match status" value="1"/>
</dbReference>
<keyword evidence="5" id="KW-1185">Reference proteome</keyword>
<evidence type="ECO:0000256" key="2">
    <source>
        <dbReference type="ARBA" id="ARBA00023277"/>
    </source>
</evidence>
<keyword evidence="2" id="KW-0119">Carbohydrate metabolism</keyword>
<dbReference type="InterPro" id="IPR022675">
    <property type="entry name" value="G6P_DH_C"/>
</dbReference>
<dbReference type="SUPFAM" id="SSF55347">
    <property type="entry name" value="Glyceraldehyde-3-phosphate dehydrogenase-like, C-terminal domain"/>
    <property type="match status" value="1"/>
</dbReference>
<dbReference type="AlphaFoldDB" id="A0A8T2YQ37"/>
<dbReference type="EMBL" id="JACEGQ020000005">
    <property type="protein sequence ID" value="KAH8507151.1"/>
    <property type="molecule type" value="Genomic_DNA"/>
</dbReference>
<dbReference type="Proteomes" id="UP000807159">
    <property type="component" value="Chromosome 5"/>
</dbReference>
<gene>
    <name evidence="4" type="ORF">H0E87_009602</name>
</gene>